<keyword evidence="2" id="KW-1185">Reference proteome</keyword>
<dbReference type="SUPFAM" id="SSF46785">
    <property type="entry name" value="Winged helix' DNA-binding domain"/>
    <property type="match status" value="1"/>
</dbReference>
<dbReference type="Gene3D" id="1.10.10.10">
    <property type="entry name" value="Winged helix-like DNA-binding domain superfamily/Winged helix DNA-binding domain"/>
    <property type="match status" value="1"/>
</dbReference>
<dbReference type="Proteomes" id="UP000478208">
    <property type="component" value="Unassembled WGS sequence"/>
</dbReference>
<dbReference type="PANTHER" id="PTHR30432:SF1">
    <property type="entry name" value="DNA-BINDING TRANSCRIPTIONAL DUAL REGULATOR MODE"/>
    <property type="match status" value="1"/>
</dbReference>
<dbReference type="PANTHER" id="PTHR30432">
    <property type="entry name" value="TRANSCRIPTIONAL REGULATOR MODE"/>
    <property type="match status" value="1"/>
</dbReference>
<dbReference type="InterPro" id="IPR036388">
    <property type="entry name" value="WH-like_DNA-bd_sf"/>
</dbReference>
<evidence type="ECO:0000313" key="1">
    <source>
        <dbReference type="EMBL" id="MUU79138.1"/>
    </source>
</evidence>
<gene>
    <name evidence="1" type="ORF">GN138_11835</name>
</gene>
<evidence type="ECO:0000313" key="2">
    <source>
        <dbReference type="Proteomes" id="UP000478208"/>
    </source>
</evidence>
<sequence>MMEIKSRLWIEKEGKPFIGFGRINLLKQVDETASISAAAKALKMSYKKAWNLLNEIETLAEQPVLVKNIGGKNGGGTQVTDYGKSLILQFETLNQNCINFLEAEYKKLEL</sequence>
<reference evidence="1 2" key="1">
    <citation type="submission" date="2019-12" db="EMBL/GenBank/DDBJ databases">
        <authorList>
            <person name="Li J."/>
        </authorList>
    </citation>
    <scope>NUCLEOTIDE SEQUENCE [LARGE SCALE GENOMIC DNA]</scope>
    <source>
        <strain evidence="1 2">HL2-2</strain>
    </source>
</reference>
<dbReference type="InterPro" id="IPR051815">
    <property type="entry name" value="Molybdate_resp_trans_reg"/>
</dbReference>
<organism evidence="1 2">
    <name type="scientific">Winogradskyella endarachnes</name>
    <dbReference type="NCBI Taxonomy" id="2681965"/>
    <lineage>
        <taxon>Bacteria</taxon>
        <taxon>Pseudomonadati</taxon>
        <taxon>Bacteroidota</taxon>
        <taxon>Flavobacteriia</taxon>
        <taxon>Flavobacteriales</taxon>
        <taxon>Flavobacteriaceae</taxon>
        <taxon>Winogradskyella</taxon>
    </lineage>
</organism>
<dbReference type="EMBL" id="WOWS01000004">
    <property type="protein sequence ID" value="MUU79138.1"/>
    <property type="molecule type" value="Genomic_DNA"/>
</dbReference>
<accession>A0A6L6UAC2</accession>
<proteinExistence type="predicted"/>
<dbReference type="AlphaFoldDB" id="A0A6L6UAC2"/>
<dbReference type="InterPro" id="IPR036390">
    <property type="entry name" value="WH_DNA-bd_sf"/>
</dbReference>
<protein>
    <submittedName>
        <fullName evidence="1">LysR family transcriptional regulator</fullName>
    </submittedName>
</protein>
<name>A0A6L6UAC2_9FLAO</name>
<comment type="caution">
    <text evidence="1">The sequence shown here is derived from an EMBL/GenBank/DDBJ whole genome shotgun (WGS) entry which is preliminary data.</text>
</comment>